<dbReference type="SUPFAM" id="SSF103515">
    <property type="entry name" value="Autotransporter"/>
    <property type="match status" value="1"/>
</dbReference>
<evidence type="ECO:0000256" key="1">
    <source>
        <dbReference type="SAM" id="SignalP"/>
    </source>
</evidence>
<dbReference type="KEGG" id="ppso:QPJ95_03280"/>
<name>A0A9Y2L0U4_9RHOB</name>
<gene>
    <name evidence="3" type="ORF">QPJ95_03280</name>
</gene>
<proteinExistence type="predicted"/>
<dbReference type="InterPro" id="IPR006315">
    <property type="entry name" value="OM_autotransptr_brl_dom"/>
</dbReference>
<feature type="domain" description="Autotransporter" evidence="2">
    <location>
        <begin position="205"/>
        <end position="457"/>
    </location>
</feature>
<evidence type="ECO:0000259" key="2">
    <source>
        <dbReference type="PROSITE" id="PS51208"/>
    </source>
</evidence>
<feature type="signal peptide" evidence="1">
    <location>
        <begin position="1"/>
        <end position="24"/>
    </location>
</feature>
<protein>
    <submittedName>
        <fullName evidence="3">Autotransporter outer membrane beta-barrel domain-containing protein</fullName>
    </submittedName>
</protein>
<feature type="chain" id="PRO_5040767806" evidence="1">
    <location>
        <begin position="25"/>
        <end position="457"/>
    </location>
</feature>
<dbReference type="NCBIfam" id="TIGR01414">
    <property type="entry name" value="autotrans_barl"/>
    <property type="match status" value="1"/>
</dbReference>
<dbReference type="Proteomes" id="UP001238334">
    <property type="component" value="Chromosome"/>
</dbReference>
<accession>A0A9Y2L0U4</accession>
<dbReference type="Gene3D" id="2.40.128.130">
    <property type="entry name" value="Autotransporter beta-domain"/>
    <property type="match status" value="1"/>
</dbReference>
<organism evidence="3 4">
    <name type="scientific">Parasedimentitalea psychrophila</name>
    <dbReference type="NCBI Taxonomy" id="2997337"/>
    <lineage>
        <taxon>Bacteria</taxon>
        <taxon>Pseudomonadati</taxon>
        <taxon>Pseudomonadota</taxon>
        <taxon>Alphaproteobacteria</taxon>
        <taxon>Rhodobacterales</taxon>
        <taxon>Paracoccaceae</taxon>
        <taxon>Parasedimentitalea</taxon>
    </lineage>
</organism>
<evidence type="ECO:0000313" key="3">
    <source>
        <dbReference type="EMBL" id="WIY25974.1"/>
    </source>
</evidence>
<dbReference type="AlphaFoldDB" id="A0A9Y2L0U4"/>
<dbReference type="InterPro" id="IPR005546">
    <property type="entry name" value="Autotransporte_beta"/>
</dbReference>
<keyword evidence="1" id="KW-0732">Signal</keyword>
<dbReference type="PROSITE" id="PS51208">
    <property type="entry name" value="AUTOTRANSPORTER"/>
    <property type="match status" value="1"/>
</dbReference>
<dbReference type="SMART" id="SM00869">
    <property type="entry name" value="Autotransporter"/>
    <property type="match status" value="1"/>
</dbReference>
<dbReference type="InterPro" id="IPR036709">
    <property type="entry name" value="Autotransporte_beta_dom_sf"/>
</dbReference>
<dbReference type="EMBL" id="CP127247">
    <property type="protein sequence ID" value="WIY25974.1"/>
    <property type="molecule type" value="Genomic_DNA"/>
</dbReference>
<sequence>MQKRSLIRAGLLAMACMAPTVGLGFTAADAVSGSIRIDATSCDIGWSVDATGFTAVSIWINAVLSEEAGGSYFASSVYSTVNADPITISGLAQCLGTPSSNISGLSQDGADGSFASDTYIGFSFTLGTAVGSLGAGPHEFSSDGTTPVVPDTSVEETQKTIARFLHGRANQLISNQPDLTGFLSGTVGGEFDVNVTRGLGNFNLAAGAEQPVWIQLRGAWSKDDGADSRAVFGALGSHRKISETVLLGAMLQFDHQSQDEGDMAIEGTGWLAGPYVVAKMVDQPLFLEARMLYGQSSNTVTPFGTHSDDFDTSRLLTQIQVSGDVYQGRTRFSPFLNAAYAAEEQKTYQDSLGNLVPTQKVELMQMALGLDATQPVPLKGGDLELRAGVSGIWSNTGGTEVAESILPGYSGWRGKVNLGLNYVSNTSGTFALSAYLDGLGAQSYESYGLQLDYSLAF</sequence>
<evidence type="ECO:0000313" key="4">
    <source>
        <dbReference type="Proteomes" id="UP001238334"/>
    </source>
</evidence>
<keyword evidence="4" id="KW-1185">Reference proteome</keyword>
<reference evidence="3 4" key="1">
    <citation type="submission" date="2023-06" db="EMBL/GenBank/DDBJ databases">
        <title>Parasedimentitalea psychrophila sp. nov., a psychrophilic bacterium isolated from deep-sea sediment.</title>
        <authorList>
            <person name="Li A."/>
        </authorList>
    </citation>
    <scope>NUCLEOTIDE SEQUENCE [LARGE SCALE GENOMIC DNA]</scope>
    <source>
        <strain evidence="3 4">QS115</strain>
    </source>
</reference>
<dbReference type="RefSeq" id="WP_270918393.1">
    <property type="nucleotide sequence ID" value="NZ_CP127247.1"/>
</dbReference>
<dbReference type="GO" id="GO:0019867">
    <property type="term" value="C:outer membrane"/>
    <property type="evidence" value="ECO:0007669"/>
    <property type="project" value="InterPro"/>
</dbReference>